<dbReference type="PROSITE" id="PS51257">
    <property type="entry name" value="PROKAR_LIPOPROTEIN"/>
    <property type="match status" value="1"/>
</dbReference>
<dbReference type="GO" id="GO:0004222">
    <property type="term" value="F:metalloendopeptidase activity"/>
    <property type="evidence" value="ECO:0007669"/>
    <property type="project" value="TreeGrafter"/>
</dbReference>
<dbReference type="AlphaFoldDB" id="A0A7X5TVL1"/>
<feature type="chain" id="PRO_5039474415" description="M23ase beta-sheet core domain-containing protein" evidence="2">
    <location>
        <begin position="20"/>
        <end position="409"/>
    </location>
</feature>
<keyword evidence="5" id="KW-1185">Reference proteome</keyword>
<dbReference type="InterPro" id="IPR011055">
    <property type="entry name" value="Dup_hybrid_motif"/>
</dbReference>
<dbReference type="EMBL" id="JAANOW010000001">
    <property type="protein sequence ID" value="NIH93526.1"/>
    <property type="molecule type" value="Genomic_DNA"/>
</dbReference>
<feature type="domain" description="M23ase beta-sheet core" evidence="3">
    <location>
        <begin position="250"/>
        <end position="345"/>
    </location>
</feature>
<feature type="region of interest" description="Disordered" evidence="1">
    <location>
        <begin position="23"/>
        <end position="47"/>
    </location>
</feature>
<evidence type="ECO:0000256" key="2">
    <source>
        <dbReference type="SAM" id="SignalP"/>
    </source>
</evidence>
<feature type="region of interest" description="Disordered" evidence="1">
    <location>
        <begin position="383"/>
        <end position="409"/>
    </location>
</feature>
<evidence type="ECO:0000256" key="1">
    <source>
        <dbReference type="SAM" id="MobiDB-lite"/>
    </source>
</evidence>
<dbReference type="Proteomes" id="UP000547444">
    <property type="component" value="Unassembled WGS sequence"/>
</dbReference>
<feature type="signal peptide" evidence="2">
    <location>
        <begin position="1"/>
        <end position="19"/>
    </location>
</feature>
<dbReference type="PANTHER" id="PTHR21666:SF270">
    <property type="entry name" value="MUREIN HYDROLASE ACTIVATOR ENVC"/>
    <property type="match status" value="1"/>
</dbReference>
<dbReference type="InterPro" id="IPR050570">
    <property type="entry name" value="Cell_wall_metabolism_enzyme"/>
</dbReference>
<dbReference type="Pfam" id="PF01551">
    <property type="entry name" value="Peptidase_M23"/>
    <property type="match status" value="1"/>
</dbReference>
<sequence>MTALMRWAAVLFSTVVVTAGCTGSTGETTRSATPTSSTSPAPAGEPVATPLLARPVAAPIPVPGTDGRTHLAYELLLTNVLSQDVTVSTVTVQGGGASLLSLSGDALAHWTRILGAAAKPTTTIGPAQTAAVWIDATVAPGNIPTRLDHTITVALSQPAPPLLPPIMTETVAPVTVQTRKPVQIAPPLRGPKWLDANGCCEMTPHRMALNPLDGQLWAAERFAIDYVQLDPGYRLLNGPAGKLTSYPYFGTDIHAVADGPVVAVLDGLPEQVPGQTPTGLPLDQYAGNHVVQDLGNGNYALYAHLKTGSVKVQPGQRLTSGQVLGSLGNTGNSDAPHLHFHVMDSPDPLRSDGLPFVFTSFRLDAQTASIDVFDTLIAGKPAPLRPGSHARDESEVTPLVSDVMDYSGE</sequence>
<organism evidence="4 5">
    <name type="scientific">Mycolicibacterium fluoranthenivorans</name>
    <dbReference type="NCBI Taxonomy" id="258505"/>
    <lineage>
        <taxon>Bacteria</taxon>
        <taxon>Bacillati</taxon>
        <taxon>Actinomycetota</taxon>
        <taxon>Actinomycetes</taxon>
        <taxon>Mycobacteriales</taxon>
        <taxon>Mycobacteriaceae</taxon>
        <taxon>Mycolicibacterium</taxon>
    </lineage>
</organism>
<dbReference type="Gene3D" id="2.70.70.10">
    <property type="entry name" value="Glucose Permease (Domain IIA)"/>
    <property type="match status" value="1"/>
</dbReference>
<feature type="compositionally biased region" description="Low complexity" evidence="1">
    <location>
        <begin position="31"/>
        <end position="42"/>
    </location>
</feature>
<dbReference type="CDD" id="cd12797">
    <property type="entry name" value="M23_peptidase"/>
    <property type="match status" value="1"/>
</dbReference>
<dbReference type="InterPro" id="IPR016047">
    <property type="entry name" value="M23ase_b-sheet_dom"/>
</dbReference>
<evidence type="ECO:0000313" key="5">
    <source>
        <dbReference type="Proteomes" id="UP000547444"/>
    </source>
</evidence>
<gene>
    <name evidence="4" type="ORF">FHU31_000482</name>
</gene>
<keyword evidence="2" id="KW-0732">Signal</keyword>
<dbReference type="PANTHER" id="PTHR21666">
    <property type="entry name" value="PEPTIDASE-RELATED"/>
    <property type="match status" value="1"/>
</dbReference>
<comment type="caution">
    <text evidence="4">The sequence shown here is derived from an EMBL/GenBank/DDBJ whole genome shotgun (WGS) entry which is preliminary data.</text>
</comment>
<dbReference type="SUPFAM" id="SSF51261">
    <property type="entry name" value="Duplicated hybrid motif"/>
    <property type="match status" value="1"/>
</dbReference>
<accession>A0A7X5TVL1</accession>
<protein>
    <recommendedName>
        <fullName evidence="3">M23ase beta-sheet core domain-containing protein</fullName>
    </recommendedName>
</protein>
<dbReference type="RefSeq" id="WP_234901123.1">
    <property type="nucleotide sequence ID" value="NZ_JAANOW010000001.1"/>
</dbReference>
<evidence type="ECO:0000313" key="4">
    <source>
        <dbReference type="EMBL" id="NIH93526.1"/>
    </source>
</evidence>
<reference evidence="4 5" key="1">
    <citation type="submission" date="2020-03" db="EMBL/GenBank/DDBJ databases">
        <title>Sequencing the genomes of 1000 actinobacteria strains.</title>
        <authorList>
            <person name="Klenk H.-P."/>
        </authorList>
    </citation>
    <scope>NUCLEOTIDE SEQUENCE [LARGE SCALE GENOMIC DNA]</scope>
    <source>
        <strain evidence="4 5">DSM 44556</strain>
    </source>
</reference>
<proteinExistence type="predicted"/>
<evidence type="ECO:0000259" key="3">
    <source>
        <dbReference type="Pfam" id="PF01551"/>
    </source>
</evidence>
<name>A0A7X5TVL1_9MYCO</name>